<gene>
    <name evidence="15" type="ORF">pdam_00019343</name>
</gene>
<comment type="caution">
    <text evidence="10">Lacks conserved residue(s) required for the propagation of feature annotation.</text>
</comment>
<evidence type="ECO:0000256" key="2">
    <source>
        <dbReference type="ARBA" id="ARBA00022525"/>
    </source>
</evidence>
<evidence type="ECO:0000256" key="5">
    <source>
        <dbReference type="ARBA" id="ARBA00022737"/>
    </source>
</evidence>
<dbReference type="SMART" id="SM00136">
    <property type="entry name" value="LamNT"/>
    <property type="match status" value="1"/>
</dbReference>
<keyword evidence="9 10" id="KW-0424">Laminin EGF-like domain</keyword>
<feature type="disulfide bond" evidence="10">
    <location>
        <begin position="1043"/>
        <end position="1052"/>
    </location>
</feature>
<dbReference type="FunFam" id="2.10.25.10:FF:000074">
    <property type="entry name" value="Laminin subunit alpha"/>
    <property type="match status" value="1"/>
</dbReference>
<feature type="disulfide bond" evidence="10">
    <location>
        <begin position="977"/>
        <end position="994"/>
    </location>
</feature>
<comment type="subcellular location">
    <subcellularLocation>
        <location evidence="1">Secreted</location>
        <location evidence="1">Extracellular space</location>
        <location evidence="1">Extracellular matrix</location>
        <location evidence="1">Basement membrane</location>
    </subcellularLocation>
</comment>
<dbReference type="Gene3D" id="2.10.25.10">
    <property type="entry name" value="Laminin"/>
    <property type="match status" value="9"/>
</dbReference>
<dbReference type="InterPro" id="IPR000034">
    <property type="entry name" value="Laminin_IV"/>
</dbReference>
<feature type="domain" description="Laminin EGF-like" evidence="12">
    <location>
        <begin position="918"/>
        <end position="974"/>
    </location>
</feature>
<dbReference type="GO" id="GO:0005604">
    <property type="term" value="C:basement membrane"/>
    <property type="evidence" value="ECO:0007669"/>
    <property type="project" value="UniProtKB-SubCell"/>
</dbReference>
<feature type="disulfide bond" evidence="10">
    <location>
        <begin position="396"/>
        <end position="405"/>
    </location>
</feature>
<dbReference type="FunFam" id="2.10.25.10:FF:000166">
    <property type="entry name" value="laminin subunit gamma-1"/>
    <property type="match status" value="1"/>
</dbReference>
<dbReference type="InterPro" id="IPR056863">
    <property type="entry name" value="LMN_ATRN_NET-like_EGF"/>
</dbReference>
<feature type="domain" description="Laminin EGF-like" evidence="12">
    <location>
        <begin position="373"/>
        <end position="423"/>
    </location>
</feature>
<evidence type="ECO:0000313" key="16">
    <source>
        <dbReference type="Proteomes" id="UP000275408"/>
    </source>
</evidence>
<dbReference type="Proteomes" id="UP000275408">
    <property type="component" value="Unassembled WGS sequence"/>
</dbReference>
<keyword evidence="8" id="KW-0325">Glycoprotein</keyword>
<reference evidence="15 16" key="1">
    <citation type="journal article" date="2018" name="Sci. Rep.">
        <title>Comparative analysis of the Pocillopora damicornis genome highlights role of immune system in coral evolution.</title>
        <authorList>
            <person name="Cunning R."/>
            <person name="Bay R.A."/>
            <person name="Gillette P."/>
            <person name="Baker A.C."/>
            <person name="Traylor-Knowles N."/>
        </authorList>
    </citation>
    <scope>NUCLEOTIDE SEQUENCE [LARGE SCALE GENOMIC DNA]</scope>
    <source>
        <strain evidence="15">RSMAS</strain>
        <tissue evidence="15">Whole animal</tissue>
    </source>
</reference>
<dbReference type="Pfam" id="PF00052">
    <property type="entry name" value="Laminin_B"/>
    <property type="match status" value="1"/>
</dbReference>
<dbReference type="FunFam" id="2.10.25.10:FF:000067">
    <property type="entry name" value="Laminin subunit gamma 1"/>
    <property type="match status" value="1"/>
</dbReference>
<dbReference type="PROSITE" id="PS50027">
    <property type="entry name" value="EGF_LAM_2"/>
    <property type="match status" value="7"/>
</dbReference>
<dbReference type="PROSITE" id="PS01248">
    <property type="entry name" value="EGF_LAM_1"/>
    <property type="match status" value="4"/>
</dbReference>
<feature type="domain" description="Laminin EGF-like" evidence="12">
    <location>
        <begin position="761"/>
        <end position="809"/>
    </location>
</feature>
<dbReference type="CDD" id="cd00055">
    <property type="entry name" value="EGF_Lam"/>
    <property type="match status" value="9"/>
</dbReference>
<accession>A0A3M6V0N9</accession>
<dbReference type="PROSITE" id="PS51115">
    <property type="entry name" value="LAMININ_IVA"/>
    <property type="match status" value="1"/>
</dbReference>
<dbReference type="SMART" id="SM00181">
    <property type="entry name" value="EGF"/>
    <property type="match status" value="5"/>
</dbReference>
<feature type="coiled-coil region" evidence="11">
    <location>
        <begin position="1402"/>
        <end position="1632"/>
    </location>
</feature>
<evidence type="ECO:0000256" key="8">
    <source>
        <dbReference type="ARBA" id="ARBA00023180"/>
    </source>
</evidence>
<organism evidence="15 16">
    <name type="scientific">Pocillopora damicornis</name>
    <name type="common">Cauliflower coral</name>
    <name type="synonym">Millepora damicornis</name>
    <dbReference type="NCBI Taxonomy" id="46731"/>
    <lineage>
        <taxon>Eukaryota</taxon>
        <taxon>Metazoa</taxon>
        <taxon>Cnidaria</taxon>
        <taxon>Anthozoa</taxon>
        <taxon>Hexacorallia</taxon>
        <taxon>Scleractinia</taxon>
        <taxon>Astrocoeniina</taxon>
        <taxon>Pocilloporidae</taxon>
        <taxon>Pocillopora</taxon>
    </lineage>
</organism>
<keyword evidence="4" id="KW-0732">Signal</keyword>
<feature type="disulfide bond" evidence="10">
    <location>
        <begin position="444"/>
        <end position="453"/>
    </location>
</feature>
<feature type="disulfide bond" evidence="10">
    <location>
        <begin position="996"/>
        <end position="1005"/>
    </location>
</feature>
<protein>
    <recommendedName>
        <fullName evidence="17">Laminin subunit gamma-1</fullName>
    </recommendedName>
</protein>
<dbReference type="PANTHER" id="PTHR10574">
    <property type="entry name" value="NETRIN/LAMININ-RELATED"/>
    <property type="match status" value="1"/>
</dbReference>
<proteinExistence type="predicted"/>
<dbReference type="FunFam" id="2.10.25.10:FF:000105">
    <property type="entry name" value="laminin subunit gamma-1"/>
    <property type="match status" value="1"/>
</dbReference>
<dbReference type="SUPFAM" id="SSF57196">
    <property type="entry name" value="EGF/Laminin"/>
    <property type="match status" value="7"/>
</dbReference>
<evidence type="ECO:0000256" key="3">
    <source>
        <dbReference type="ARBA" id="ARBA00022530"/>
    </source>
</evidence>
<feature type="domain" description="Laminin IV type A" evidence="13">
    <location>
        <begin position="549"/>
        <end position="726"/>
    </location>
</feature>
<feature type="disulfide bond" evidence="10">
    <location>
        <begin position="493"/>
        <end position="502"/>
    </location>
</feature>
<evidence type="ECO:0000259" key="13">
    <source>
        <dbReference type="PROSITE" id="PS51115"/>
    </source>
</evidence>
<dbReference type="OrthoDB" id="430826at2759"/>
<dbReference type="GO" id="GO:0009888">
    <property type="term" value="P:tissue development"/>
    <property type="evidence" value="ECO:0007669"/>
    <property type="project" value="TreeGrafter"/>
</dbReference>
<dbReference type="PRINTS" id="PR00011">
    <property type="entry name" value="EGFLAMININ"/>
</dbReference>
<dbReference type="SUPFAM" id="SSF58104">
    <property type="entry name" value="Methyl-accepting chemotaxis protein (MCP) signaling domain"/>
    <property type="match status" value="1"/>
</dbReference>
<feature type="disulfide bond" evidence="10">
    <location>
        <begin position="947"/>
        <end position="956"/>
    </location>
</feature>
<feature type="domain" description="Laminin EGF-like" evidence="12">
    <location>
        <begin position="975"/>
        <end position="1022"/>
    </location>
</feature>
<feature type="disulfide bond" evidence="10">
    <location>
        <begin position="975"/>
        <end position="987"/>
    </location>
</feature>
<feature type="coiled-coil region" evidence="11">
    <location>
        <begin position="1108"/>
        <end position="1135"/>
    </location>
</feature>
<dbReference type="Pfam" id="PF00055">
    <property type="entry name" value="Laminin_N"/>
    <property type="match status" value="1"/>
</dbReference>
<feature type="domain" description="Laminin N-terminal" evidence="14">
    <location>
        <begin position="76"/>
        <end position="312"/>
    </location>
</feature>
<feature type="domain" description="Laminin EGF-like" evidence="12">
    <location>
        <begin position="1023"/>
        <end position="1068"/>
    </location>
</feature>
<dbReference type="InterPro" id="IPR000742">
    <property type="entry name" value="EGF"/>
</dbReference>
<evidence type="ECO:0000256" key="6">
    <source>
        <dbReference type="ARBA" id="ARBA00022869"/>
    </source>
</evidence>
<evidence type="ECO:0008006" key="17">
    <source>
        <dbReference type="Google" id="ProtNLM"/>
    </source>
</evidence>
<dbReference type="GO" id="GO:0009887">
    <property type="term" value="P:animal organ morphogenesis"/>
    <property type="evidence" value="ECO:0007669"/>
    <property type="project" value="TreeGrafter"/>
</dbReference>
<name>A0A3M6V0N9_POCDA</name>
<dbReference type="Pfam" id="PF24973">
    <property type="entry name" value="EGF_LMN_ATRN"/>
    <property type="match status" value="1"/>
</dbReference>
<dbReference type="GO" id="GO:0007411">
    <property type="term" value="P:axon guidance"/>
    <property type="evidence" value="ECO:0007669"/>
    <property type="project" value="TreeGrafter"/>
</dbReference>
<evidence type="ECO:0000256" key="11">
    <source>
        <dbReference type="SAM" id="Coils"/>
    </source>
</evidence>
<dbReference type="InterPro" id="IPR008979">
    <property type="entry name" value="Galactose-bd-like_sf"/>
</dbReference>
<evidence type="ECO:0000256" key="10">
    <source>
        <dbReference type="PROSITE-ProRule" id="PRU00460"/>
    </source>
</evidence>
<dbReference type="InterPro" id="IPR008211">
    <property type="entry name" value="Laminin_N"/>
</dbReference>
<evidence type="ECO:0000259" key="12">
    <source>
        <dbReference type="PROSITE" id="PS50027"/>
    </source>
</evidence>
<dbReference type="FunFam" id="2.10.25.10:FF:000051">
    <property type="entry name" value="Laminin subunit alpha 4"/>
    <property type="match status" value="1"/>
</dbReference>
<sequence length="1649" mass="183148">AAFVWHVGCIKYHKNPLHSVTVDCEHNTRGNMEIHCRSRLKEHMNSFSFLVRFLALLLFLRGAGGQSPCYNEITKAPLRCMPSFENAAFNKAVRSNNTCGNPPSVFCVQTGVTSPTKECEICDAKQEQYSHPAVYITDIKNDQNRTWWQSETLLENSDKPVTITLDLGKTFDVSYIRIRFRSPRPESMAIYKKTSTDPNAPWIPYQYMSASCEKTYKVKTNDIVRTNQQVLCTNEFSSISPLTGGNVAFTTLQGRPDNLNFDNSPELQDWVTASAIRIDLNRMNTFGDEMFGDITVLRSYYFAIIDLTIGGRCKCNGHAASCREKQMPSGDLQLMCICDHNTTGVDCEECHPLYNNRPWARATENSANECIKCDCNDLADSCVYDESLGYGRCENCKRNTAGPKCERCRDNFFRQTPSDDCQACNCDPVGSASLQCDAKGQCTCKPGVTGIKCDKCQANFFGFSQTGCRACQCDLEGTDPSNTQCNEKGECSCKRNVIGAKCKKCRTGYFGLESSNPHGCRQCFCYGHTNVCDKAEGYAGRNISNDFTRGLNGWTVINEQGRDVTEQYAVHHVGEGHISVTAIGNEVLYVSAPAMYLGNLRSSYGQLFGFSFRVAAVEGVQVEPSDIILESEDGSQVSARLNTQNNPIPSTDFQNYVFRLHEDPSLGWEPMLKGFDFQKLLTNLKAIKIRMNYGPQGTGLLDNVFLESAIYDPRTAPELQVPWVENCTCPAPYTGKNCEQCSVGYARQQGSDDKYGQCIPCQCYGHSDSCDPVTGVCNCQDNTEGDNCEKCKDGFYGNPTEGNEDDCKLCPCVFGSRCIQIAERVVCTDCPEGHTGDLCDFCQDGYYGDLLGSSVGCQKCNCSGNIEINAIKNCDSLTGKCLKCIYNTRNGPLERCELCALGFFGNATHYPKPQCIACDCYTQGTVRPPDHDPEDPLPCDDKGKCACKEKVIGDKCDSCQDTYWNVGSGNGCQQCLCNEAGSFNDSCDVITGQCPCKPGVSGRTCDQCQSDHYGFSDQGCQPCNCNPQGSLNESCDEYGVCSCKLGVLGLKCDSCEENKHNLTAGCIRCPACYNEIQLLVNRLRINIRELVRIMDQFNSSSSGGIIVDPNFERRLKELKEAINNLLEKAEKSNSTDRALQEQLQLLTERVDKINQIMTDMMNNTNVTEELISSALGNISEAEQSINRSRSMLDEAEKLLVDRGEKALNESILAANSTSEQATRMVEIRNETSLLADKHENEADGVIESANEILNKSKQAVSDTEKVTTAQKKTTDGLEELLRKLNKTIQMHQQAANVTEKSRDGSQTALDEANELYENGTAPFPEFGLQEMKAKVNNSKAELVITSNSTEEILSDLETLVNSFDMKEEYVRKKMDEWPGLFETLGGLLTNVTSANETAHNAIARGEETLKKAKDLLERLKKFNEIIDTSRAEADRAEANITEIERLISSANNKSDEAAATLETTENLAMKAKTTAEEANETANRTRQKAEEIKEEAELLRIPIDNVTDPVLEATDELNDHKNTAAKHEKSIADALNKTNEAGEAAKNAREKIKEVRDRLNALLNEIEGLDSVNMTRMNRIENQLQNETDLVRQLDREVSTVEKQSELVKNKIIEYTIDLNKLIKQKELLQENYENLPKVCPRTTPRPET</sequence>
<feature type="non-terminal residue" evidence="15">
    <location>
        <position position="1"/>
    </location>
</feature>
<dbReference type="FunFam" id="2.10.25.10:FF:000090">
    <property type="entry name" value="laminin subunit alpha"/>
    <property type="match status" value="1"/>
</dbReference>
<feature type="domain" description="Laminin EGF-like" evidence="12">
    <location>
        <begin position="424"/>
        <end position="470"/>
    </location>
</feature>
<keyword evidence="5" id="KW-0677">Repeat</keyword>
<dbReference type="InterPro" id="IPR002049">
    <property type="entry name" value="LE_dom"/>
</dbReference>
<dbReference type="SMART" id="SM00180">
    <property type="entry name" value="EGF_Lam"/>
    <property type="match status" value="10"/>
</dbReference>
<evidence type="ECO:0000313" key="15">
    <source>
        <dbReference type="EMBL" id="RMX59399.1"/>
    </source>
</evidence>
<keyword evidence="6" id="KW-0084">Basement membrane</keyword>
<evidence type="ECO:0000256" key="4">
    <source>
        <dbReference type="ARBA" id="ARBA00022729"/>
    </source>
</evidence>
<evidence type="ECO:0000256" key="7">
    <source>
        <dbReference type="ARBA" id="ARBA00023157"/>
    </source>
</evidence>
<evidence type="ECO:0000259" key="14">
    <source>
        <dbReference type="PROSITE" id="PS51117"/>
    </source>
</evidence>
<dbReference type="PROSITE" id="PS51117">
    <property type="entry name" value="LAMININ_NTER"/>
    <property type="match status" value="1"/>
</dbReference>
<dbReference type="PANTHER" id="PTHR10574:SF435">
    <property type="entry name" value="LAMININ SUBUNIT GAMMA-1"/>
    <property type="match status" value="1"/>
</dbReference>
<dbReference type="Gene3D" id="2.60.120.260">
    <property type="entry name" value="Galactose-binding domain-like"/>
    <property type="match status" value="1"/>
</dbReference>
<dbReference type="SMART" id="SM00281">
    <property type="entry name" value="LamB"/>
    <property type="match status" value="1"/>
</dbReference>
<evidence type="ECO:0000256" key="1">
    <source>
        <dbReference type="ARBA" id="ARBA00004302"/>
    </source>
</evidence>
<comment type="caution">
    <text evidence="15">The sequence shown here is derived from an EMBL/GenBank/DDBJ whole genome shotgun (WGS) entry which is preliminary data.</text>
</comment>
<keyword evidence="3" id="KW-0272">Extracellular matrix</keyword>
<keyword evidence="11" id="KW-0175">Coiled coil</keyword>
<feature type="disulfide bond" evidence="10">
    <location>
        <begin position="424"/>
        <end position="436"/>
    </location>
</feature>
<dbReference type="STRING" id="46731.A0A3M6V0N9"/>
<dbReference type="FunFam" id="2.10.25.10:FF:000106">
    <property type="entry name" value="Heparan sulfate proteoglycan 2"/>
    <property type="match status" value="1"/>
</dbReference>
<keyword evidence="16" id="KW-1185">Reference proteome</keyword>
<keyword evidence="7 10" id="KW-1015">Disulfide bond</keyword>
<dbReference type="Pfam" id="PF00053">
    <property type="entry name" value="EGF_laminin"/>
    <property type="match status" value="9"/>
</dbReference>
<evidence type="ECO:0000256" key="9">
    <source>
        <dbReference type="ARBA" id="ARBA00023292"/>
    </source>
</evidence>
<feature type="domain" description="Laminin EGF-like" evidence="12">
    <location>
        <begin position="471"/>
        <end position="522"/>
    </location>
</feature>
<dbReference type="InterPro" id="IPR050440">
    <property type="entry name" value="Laminin/Netrin_ECM"/>
</dbReference>
<keyword evidence="2" id="KW-0964">Secreted</keyword>
<feature type="disulfide bond" evidence="10">
    <location>
        <begin position="1023"/>
        <end position="1035"/>
    </location>
</feature>
<dbReference type="SUPFAM" id="SSF49785">
    <property type="entry name" value="Galactose-binding domain-like"/>
    <property type="match status" value="1"/>
</dbReference>
<feature type="disulfide bond" evidence="10">
    <location>
        <begin position="779"/>
        <end position="788"/>
    </location>
</feature>
<dbReference type="FunFam" id="2.60.120.260:FF:000018">
    <property type="entry name" value="Laminin subunit gamma 1"/>
    <property type="match status" value="1"/>
</dbReference>
<dbReference type="EMBL" id="RCHS01000358">
    <property type="protein sequence ID" value="RMX59399.1"/>
    <property type="molecule type" value="Genomic_DNA"/>
</dbReference>